<proteinExistence type="predicted"/>
<evidence type="ECO:0000313" key="2">
    <source>
        <dbReference type="EMBL" id="MFL0196417.1"/>
    </source>
</evidence>
<evidence type="ECO:0000256" key="1">
    <source>
        <dbReference type="SAM" id="Phobius"/>
    </source>
</evidence>
<reference evidence="2 3" key="1">
    <citation type="submission" date="2024-11" db="EMBL/GenBank/DDBJ databases">
        <authorList>
            <person name="Heng Y.C."/>
            <person name="Lim A.C.H."/>
            <person name="Lee J.K.Y."/>
            <person name="Kittelmann S."/>
        </authorList>
    </citation>
    <scope>NUCLEOTIDE SEQUENCE [LARGE SCALE GENOMIC DNA]</scope>
    <source>
        <strain evidence="2 3">WILCCON 0269</strain>
    </source>
</reference>
<organism evidence="2 3">
    <name type="scientific">Candidatus Clostridium eludens</name>
    <dbReference type="NCBI Taxonomy" id="3381663"/>
    <lineage>
        <taxon>Bacteria</taxon>
        <taxon>Bacillati</taxon>
        <taxon>Bacillota</taxon>
        <taxon>Clostridia</taxon>
        <taxon>Eubacteriales</taxon>
        <taxon>Clostridiaceae</taxon>
        <taxon>Clostridium</taxon>
    </lineage>
</organism>
<keyword evidence="1" id="KW-1133">Transmembrane helix</keyword>
<dbReference type="EMBL" id="JBJHZX010000018">
    <property type="protein sequence ID" value="MFL0196417.1"/>
    <property type="molecule type" value="Genomic_DNA"/>
</dbReference>
<keyword evidence="1" id="KW-0472">Membrane</keyword>
<accession>A0ABW8SK67</accession>
<dbReference type="RefSeq" id="WP_406792529.1">
    <property type="nucleotide sequence ID" value="NZ_JBJHZX010000018.1"/>
</dbReference>
<keyword evidence="1" id="KW-0812">Transmembrane</keyword>
<sequence length="281" mass="33460">MKDIGFFCRNFKQKEMSYILYFIKQNISWIKDICTIILTLTATVISFLTYIKAKKTLLQPMKSEVIHIQTNTFIEILKYITQYLNENEIKMYLDIISINLYSLLIDCGYVFANNEELKKHIEDIKYGDIIIRNNDGIIEELEIVSSFEEKSQDTSNTKENLKKKYQDLKKGEVKINLLGYTKQYLDIIDKLREYASNPLLPSIIVNLLNNLTQEIYINFTKHIKETIENFAIEFSKLDNYKKINIDGIYNKFNRRRISHENTLKALKKEIRKYLRIDEEWQ</sequence>
<evidence type="ECO:0000313" key="3">
    <source>
        <dbReference type="Proteomes" id="UP001623660"/>
    </source>
</evidence>
<feature type="transmembrane region" description="Helical" evidence="1">
    <location>
        <begin position="29"/>
        <end position="51"/>
    </location>
</feature>
<protein>
    <submittedName>
        <fullName evidence="2">Uncharacterized protein</fullName>
    </submittedName>
</protein>
<gene>
    <name evidence="2" type="ORF">ACJDU8_12750</name>
</gene>
<keyword evidence="3" id="KW-1185">Reference proteome</keyword>
<name>A0ABW8SK67_9CLOT</name>
<comment type="caution">
    <text evidence="2">The sequence shown here is derived from an EMBL/GenBank/DDBJ whole genome shotgun (WGS) entry which is preliminary data.</text>
</comment>
<dbReference type="Proteomes" id="UP001623660">
    <property type="component" value="Unassembled WGS sequence"/>
</dbReference>